<name>A0ACC0GBJ8_9ERIC</name>
<protein>
    <submittedName>
        <fullName evidence="1">Uncharacterized protein</fullName>
    </submittedName>
</protein>
<evidence type="ECO:0000313" key="2">
    <source>
        <dbReference type="Proteomes" id="UP001060215"/>
    </source>
</evidence>
<evidence type="ECO:0000313" key="1">
    <source>
        <dbReference type="EMBL" id="KAI7998304.1"/>
    </source>
</evidence>
<keyword evidence="2" id="KW-1185">Reference proteome</keyword>
<comment type="caution">
    <text evidence="1">The sequence shown here is derived from an EMBL/GenBank/DDBJ whole genome shotgun (WGS) entry which is preliminary data.</text>
</comment>
<accession>A0ACC0GBJ8</accession>
<proteinExistence type="predicted"/>
<organism evidence="1 2">
    <name type="scientific">Camellia lanceoleosa</name>
    <dbReference type="NCBI Taxonomy" id="1840588"/>
    <lineage>
        <taxon>Eukaryota</taxon>
        <taxon>Viridiplantae</taxon>
        <taxon>Streptophyta</taxon>
        <taxon>Embryophyta</taxon>
        <taxon>Tracheophyta</taxon>
        <taxon>Spermatophyta</taxon>
        <taxon>Magnoliopsida</taxon>
        <taxon>eudicotyledons</taxon>
        <taxon>Gunneridae</taxon>
        <taxon>Pentapetalae</taxon>
        <taxon>asterids</taxon>
        <taxon>Ericales</taxon>
        <taxon>Theaceae</taxon>
        <taxon>Camellia</taxon>
    </lineage>
</organism>
<dbReference type="EMBL" id="CM045767">
    <property type="protein sequence ID" value="KAI7998304.1"/>
    <property type="molecule type" value="Genomic_DNA"/>
</dbReference>
<gene>
    <name evidence="1" type="ORF">LOK49_LG10G01771</name>
</gene>
<dbReference type="Proteomes" id="UP001060215">
    <property type="component" value="Chromosome 10"/>
</dbReference>
<reference evidence="1 2" key="1">
    <citation type="journal article" date="2022" name="Plant J.">
        <title>Chromosome-level genome of Camellia lanceoleosa provides a valuable resource for understanding genome evolution and self-incompatibility.</title>
        <authorList>
            <person name="Gong W."/>
            <person name="Xiao S."/>
            <person name="Wang L."/>
            <person name="Liao Z."/>
            <person name="Chang Y."/>
            <person name="Mo W."/>
            <person name="Hu G."/>
            <person name="Li W."/>
            <person name="Zhao G."/>
            <person name="Zhu H."/>
            <person name="Hu X."/>
            <person name="Ji K."/>
            <person name="Xiang X."/>
            <person name="Song Q."/>
            <person name="Yuan D."/>
            <person name="Jin S."/>
            <person name="Zhang L."/>
        </authorList>
    </citation>
    <scope>NUCLEOTIDE SEQUENCE [LARGE SCALE GENOMIC DNA]</scope>
    <source>
        <strain evidence="1">SQ_2022a</strain>
    </source>
</reference>
<sequence>MIWSLPCQIELKPYQMGLQVLANNLQAGQVQLPAQKSSLIQTDSSTVNTSSKQKSPANSGKNMKCGK</sequence>